<gene>
    <name evidence="1" type="ORF">AB0L16_01625</name>
</gene>
<evidence type="ECO:0000313" key="1">
    <source>
        <dbReference type="EMBL" id="MEV5505165.1"/>
    </source>
</evidence>
<evidence type="ECO:0000313" key="2">
    <source>
        <dbReference type="Proteomes" id="UP001552594"/>
    </source>
</evidence>
<reference evidence="1 2" key="1">
    <citation type="submission" date="2024-06" db="EMBL/GenBank/DDBJ databases">
        <title>The Natural Products Discovery Center: Release of the First 8490 Sequenced Strains for Exploring Actinobacteria Biosynthetic Diversity.</title>
        <authorList>
            <person name="Kalkreuter E."/>
            <person name="Kautsar S.A."/>
            <person name="Yang D."/>
            <person name="Bader C.D."/>
            <person name="Teijaro C.N."/>
            <person name="Fluegel L."/>
            <person name="Davis C.M."/>
            <person name="Simpson J.R."/>
            <person name="Lauterbach L."/>
            <person name="Steele A.D."/>
            <person name="Gui C."/>
            <person name="Meng S."/>
            <person name="Li G."/>
            <person name="Viehrig K."/>
            <person name="Ye F."/>
            <person name="Su P."/>
            <person name="Kiefer A.F."/>
            <person name="Nichols A."/>
            <person name="Cepeda A.J."/>
            <person name="Yan W."/>
            <person name="Fan B."/>
            <person name="Jiang Y."/>
            <person name="Adhikari A."/>
            <person name="Zheng C.-J."/>
            <person name="Schuster L."/>
            <person name="Cowan T.M."/>
            <person name="Smanski M.J."/>
            <person name="Chevrette M.G."/>
            <person name="De Carvalho L.P.S."/>
            <person name="Shen B."/>
        </authorList>
    </citation>
    <scope>NUCLEOTIDE SEQUENCE [LARGE SCALE GENOMIC DNA]</scope>
    <source>
        <strain evidence="1 2">NPDC052347</strain>
    </source>
</reference>
<organism evidence="1 2">
    <name type="scientific">Streptomyces orinoci</name>
    <name type="common">Streptoverticillium orinoci</name>
    <dbReference type="NCBI Taxonomy" id="67339"/>
    <lineage>
        <taxon>Bacteria</taxon>
        <taxon>Bacillati</taxon>
        <taxon>Actinomycetota</taxon>
        <taxon>Actinomycetes</taxon>
        <taxon>Kitasatosporales</taxon>
        <taxon>Streptomycetaceae</taxon>
        <taxon>Streptomyces</taxon>
    </lineage>
</organism>
<name>A0ABV3JU69_STRON</name>
<dbReference type="InterPro" id="IPR045988">
    <property type="entry name" value="DUF5944"/>
</dbReference>
<dbReference type="EMBL" id="JBFAUK010000001">
    <property type="protein sequence ID" value="MEV5505165.1"/>
    <property type="molecule type" value="Genomic_DNA"/>
</dbReference>
<dbReference type="RefSeq" id="WP_109281200.1">
    <property type="nucleotide sequence ID" value="NZ_JBFAUK010000001.1"/>
</dbReference>
<accession>A0ABV3JU69</accession>
<dbReference type="Proteomes" id="UP001552594">
    <property type="component" value="Unassembled WGS sequence"/>
</dbReference>
<sequence>MQPPSFDARQVVGMVRKDDFAHTSDIREAFARHVSSRQLPPESSPLQLTVDTQPLGTGIRLTLTSAVGKLTGPATVTHKFFFVDRDECRIYHRTLTPEEPAATSEVLVLFEDGRDRDYCHASVHDGENRLLAVQAVVFDRAGRHVPYPFTSQYVCPLALDAADLRFTRDAQGRRVARFSLSLTGLTGPEHIAVAWEAVGVIHRTELVCTPEQPAVTHDMVLDDNPHLAPGDWVVIAVDDKDRLLAQTLVTLVPATGRPCRP</sequence>
<dbReference type="Pfam" id="PF19369">
    <property type="entry name" value="DUF5944"/>
    <property type="match status" value="1"/>
</dbReference>
<comment type="caution">
    <text evidence="1">The sequence shown here is derived from an EMBL/GenBank/DDBJ whole genome shotgun (WGS) entry which is preliminary data.</text>
</comment>
<proteinExistence type="predicted"/>
<keyword evidence="2" id="KW-1185">Reference proteome</keyword>
<protein>
    <submittedName>
        <fullName evidence="1">DUF5944 family protein</fullName>
    </submittedName>
</protein>